<keyword evidence="4" id="KW-0238">DNA-binding</keyword>
<dbReference type="OrthoDB" id="644067at2759"/>
<comment type="subcellular location">
    <subcellularLocation>
        <location evidence="1">Membrane</location>
        <topology evidence="1">Single-pass membrane protein</topology>
    </subcellularLocation>
</comment>
<feature type="region of interest" description="Disordered" evidence="8">
    <location>
        <begin position="132"/>
        <end position="166"/>
    </location>
</feature>
<dbReference type="EMBL" id="CH916367">
    <property type="protein sequence ID" value="EDW01961.1"/>
    <property type="molecule type" value="Genomic_DNA"/>
</dbReference>
<dbReference type="InterPro" id="IPR004827">
    <property type="entry name" value="bZIP"/>
</dbReference>
<dbReference type="FunCoup" id="B4J6G0">
    <property type="interactions" value="746"/>
</dbReference>
<dbReference type="InParanoid" id="B4J6G0"/>
<dbReference type="SUPFAM" id="SSF57959">
    <property type="entry name" value="Leucine zipper domain"/>
    <property type="match status" value="1"/>
</dbReference>
<evidence type="ECO:0000256" key="7">
    <source>
        <dbReference type="SAM" id="Coils"/>
    </source>
</evidence>
<dbReference type="GO" id="GO:0030968">
    <property type="term" value="P:endoplasmic reticulum unfolded protein response"/>
    <property type="evidence" value="ECO:0007669"/>
    <property type="project" value="TreeGrafter"/>
</dbReference>
<feature type="domain" description="BZIP" evidence="9">
    <location>
        <begin position="421"/>
        <end position="477"/>
    </location>
</feature>
<proteinExistence type="inferred from homology"/>
<organism evidence="11">
    <name type="scientific">Drosophila grimshawi</name>
    <name type="common">Hawaiian fruit fly</name>
    <name type="synonym">Idiomyia grimshawi</name>
    <dbReference type="NCBI Taxonomy" id="7222"/>
    <lineage>
        <taxon>Eukaryota</taxon>
        <taxon>Metazoa</taxon>
        <taxon>Ecdysozoa</taxon>
        <taxon>Arthropoda</taxon>
        <taxon>Hexapoda</taxon>
        <taxon>Insecta</taxon>
        <taxon>Pterygota</taxon>
        <taxon>Neoptera</taxon>
        <taxon>Endopterygota</taxon>
        <taxon>Diptera</taxon>
        <taxon>Brachycera</taxon>
        <taxon>Muscomorpha</taxon>
        <taxon>Ephydroidea</taxon>
        <taxon>Drosophilidae</taxon>
        <taxon>Drosophila</taxon>
        <taxon>Hawaiian Drosophila</taxon>
    </lineage>
</organism>
<dbReference type="PhylomeDB" id="B4J6G0"/>
<feature type="compositionally biased region" description="Low complexity" evidence="8">
    <location>
        <begin position="140"/>
        <end position="158"/>
    </location>
</feature>
<feature type="compositionally biased region" description="Polar residues" evidence="8">
    <location>
        <begin position="391"/>
        <end position="410"/>
    </location>
</feature>
<dbReference type="STRING" id="7222.B4J6G0"/>
<keyword evidence="5" id="KW-0804">Transcription</keyword>
<evidence type="ECO:0000256" key="1">
    <source>
        <dbReference type="ARBA" id="ARBA00004167"/>
    </source>
</evidence>
<evidence type="ECO:0000256" key="4">
    <source>
        <dbReference type="ARBA" id="ARBA00023125"/>
    </source>
</evidence>
<dbReference type="CDD" id="cd14700">
    <property type="entry name" value="bZIP_ATF6"/>
    <property type="match status" value="1"/>
</dbReference>
<evidence type="ECO:0000313" key="11">
    <source>
        <dbReference type="Proteomes" id="UP000001070"/>
    </source>
</evidence>
<feature type="region of interest" description="Disordered" evidence="8">
    <location>
        <begin position="388"/>
        <end position="410"/>
    </location>
</feature>
<keyword evidence="11" id="KW-1185">Reference proteome</keyword>
<dbReference type="PROSITE" id="PS50217">
    <property type="entry name" value="BZIP"/>
    <property type="match status" value="1"/>
</dbReference>
<feature type="region of interest" description="Disordered" evidence="8">
    <location>
        <begin position="619"/>
        <end position="644"/>
    </location>
</feature>
<keyword evidence="6" id="KW-0539">Nucleus</keyword>
<name>B4J6G0_DROGR</name>
<dbReference type="KEGG" id="dgr:6560291"/>
<protein>
    <submittedName>
        <fullName evidence="10">GH21728</fullName>
    </submittedName>
</protein>
<feature type="compositionally biased region" description="Basic and acidic residues" evidence="8">
    <location>
        <begin position="910"/>
        <end position="923"/>
    </location>
</feature>
<dbReference type="PANTHER" id="PTHR46164">
    <property type="entry name" value="ATF6, ISOFORM C"/>
    <property type="match status" value="1"/>
</dbReference>
<evidence type="ECO:0000259" key="9">
    <source>
        <dbReference type="PROSITE" id="PS50217"/>
    </source>
</evidence>
<evidence type="ECO:0000256" key="8">
    <source>
        <dbReference type="SAM" id="MobiDB-lite"/>
    </source>
</evidence>
<feature type="coiled-coil region" evidence="7">
    <location>
        <begin position="439"/>
        <end position="473"/>
    </location>
</feature>
<dbReference type="Pfam" id="PF00170">
    <property type="entry name" value="bZIP_1"/>
    <property type="match status" value="1"/>
</dbReference>
<evidence type="ECO:0000313" key="10">
    <source>
        <dbReference type="EMBL" id="EDW01961.1"/>
    </source>
</evidence>
<sequence>MDVDDCFYDELSSFMSSPNDYRINHHDFDEIISSTVSQLDSSLDLNSFLPQGRESLLQGDNLFSELFQTAPDSQHNGLELNFNNLEAGSTQSWNTDDTFFPSSMASMDDSMNVCSVNTEIEKLTRGNLFEQHMHDRDTPSPTESCGSFSGSSTSGVHSDTSDAWQNRQREQLNDTAPSDMMMLLSVPKLHPPPPLVESFKIENEDSSSIQNKNVFQMPELSPLISTSTLNEQQLKEKTSINWNPEIVPQLKEVPITSPTAAATTTTGTTTPSATGTVYMPVNVDAKFAPKVQKPAREKLLIDAPAESAGKTKTIFLSSNDYKALMQKMNLNGAKGGAKINGSVKTQIPKIVMKQANCKAQAQQQSYQQQNVVQAKTQNQSNLLRNHAQHQPIPQSTINRESSLEPEQSSHYIRKSTIDEKMYKKQQRMIKNRQSASLSRKKKKEYVVSLETRLNNLQKENYTLKGENVTLRNQLVALAKTCKCRKGSVCDFVLHSLNSKPAEQNIKIAPKPSSKSFKQHMTAATVKKNVAVLFAMAFMVTLNAGNFQSYLSKHSLEADSNTAASVSDSNVKEAMSMPMPISRRLLWVESEEEYNEKLNRNSSSSSRQAAEELVMPPLHFLRPNSRSSNNATQGGGVDPPPLTFPAAATTTGKCNDSNGNQTEYSRLMLHLEKLINVSGYHNLSMSTKFNMESSDKGHRFKFSTDYLELPDMVEGQTGGLGKRKKFMGGLSHIGHKQQKLDTDKNIFGTGEPDLFKGIKRQDDTFYVLSFNTDHILLSPAAHNKNVRPKMSLLLPTADPSNNGDIMMMQVDCEVFNTKELELKSHMIPARLRPNVTKWQMKPKHSMLNSNNNSNKTLGNIKLQDRMMKPEKPRVRTYFMVGPKNQAAAAVSQEKPRLVEFNKSMVNNSKPHATDTTDYDSRLHG</sequence>
<dbReference type="SMART" id="SM00338">
    <property type="entry name" value="BRLZ"/>
    <property type="match status" value="1"/>
</dbReference>
<evidence type="ECO:0000256" key="5">
    <source>
        <dbReference type="ARBA" id="ARBA00023163"/>
    </source>
</evidence>
<reference evidence="10 11" key="1">
    <citation type="journal article" date="2007" name="Nature">
        <title>Evolution of genes and genomes on the Drosophila phylogeny.</title>
        <authorList>
            <consortium name="Drosophila 12 Genomes Consortium"/>
            <person name="Clark A.G."/>
            <person name="Eisen M.B."/>
            <person name="Smith D.R."/>
            <person name="Bergman C.M."/>
            <person name="Oliver B."/>
            <person name="Markow T.A."/>
            <person name="Kaufman T.C."/>
            <person name="Kellis M."/>
            <person name="Gelbart W."/>
            <person name="Iyer V.N."/>
            <person name="Pollard D.A."/>
            <person name="Sackton T.B."/>
            <person name="Larracuente A.M."/>
            <person name="Singh N.D."/>
            <person name="Abad J.P."/>
            <person name="Abt D.N."/>
            <person name="Adryan B."/>
            <person name="Aguade M."/>
            <person name="Akashi H."/>
            <person name="Anderson W.W."/>
            <person name="Aquadro C.F."/>
            <person name="Ardell D.H."/>
            <person name="Arguello R."/>
            <person name="Artieri C.G."/>
            <person name="Barbash D.A."/>
            <person name="Barker D."/>
            <person name="Barsanti P."/>
            <person name="Batterham P."/>
            <person name="Batzoglou S."/>
            <person name="Begun D."/>
            <person name="Bhutkar A."/>
            <person name="Blanco E."/>
            <person name="Bosak S.A."/>
            <person name="Bradley R.K."/>
            <person name="Brand A.D."/>
            <person name="Brent M.R."/>
            <person name="Brooks A.N."/>
            <person name="Brown R.H."/>
            <person name="Butlin R.K."/>
            <person name="Caggese C."/>
            <person name="Calvi B.R."/>
            <person name="Bernardo de Carvalho A."/>
            <person name="Caspi A."/>
            <person name="Castrezana S."/>
            <person name="Celniker S.E."/>
            <person name="Chang J.L."/>
            <person name="Chapple C."/>
            <person name="Chatterji S."/>
            <person name="Chinwalla A."/>
            <person name="Civetta A."/>
            <person name="Clifton S.W."/>
            <person name="Comeron J.M."/>
            <person name="Costello J.C."/>
            <person name="Coyne J.A."/>
            <person name="Daub J."/>
            <person name="David R.G."/>
            <person name="Delcher A.L."/>
            <person name="Delehaunty K."/>
            <person name="Do C.B."/>
            <person name="Ebling H."/>
            <person name="Edwards K."/>
            <person name="Eickbush T."/>
            <person name="Evans J.D."/>
            <person name="Filipski A."/>
            <person name="Findeiss S."/>
            <person name="Freyhult E."/>
            <person name="Fulton L."/>
            <person name="Fulton R."/>
            <person name="Garcia A.C."/>
            <person name="Gardiner A."/>
            <person name="Garfield D.A."/>
            <person name="Garvin B.E."/>
            <person name="Gibson G."/>
            <person name="Gilbert D."/>
            <person name="Gnerre S."/>
            <person name="Godfrey J."/>
            <person name="Good R."/>
            <person name="Gotea V."/>
            <person name="Gravely B."/>
            <person name="Greenberg A.J."/>
            <person name="Griffiths-Jones S."/>
            <person name="Gross S."/>
            <person name="Guigo R."/>
            <person name="Gustafson E.A."/>
            <person name="Haerty W."/>
            <person name="Hahn M.W."/>
            <person name="Halligan D.L."/>
            <person name="Halpern A.L."/>
            <person name="Halter G.M."/>
            <person name="Han M.V."/>
            <person name="Heger A."/>
            <person name="Hillier L."/>
            <person name="Hinrichs A.S."/>
            <person name="Holmes I."/>
            <person name="Hoskins R.A."/>
            <person name="Hubisz M.J."/>
            <person name="Hultmark D."/>
            <person name="Huntley M.A."/>
            <person name="Jaffe D.B."/>
            <person name="Jagadeeshan S."/>
            <person name="Jeck W.R."/>
            <person name="Johnson J."/>
            <person name="Jones C.D."/>
            <person name="Jordan W.C."/>
            <person name="Karpen G.H."/>
            <person name="Kataoka E."/>
            <person name="Keightley P.D."/>
            <person name="Kheradpour P."/>
            <person name="Kirkness E.F."/>
            <person name="Koerich L.B."/>
            <person name="Kristiansen K."/>
            <person name="Kudrna D."/>
            <person name="Kulathinal R.J."/>
            <person name="Kumar S."/>
            <person name="Kwok R."/>
            <person name="Lander E."/>
            <person name="Langley C.H."/>
            <person name="Lapoint R."/>
            <person name="Lazzaro B.P."/>
            <person name="Lee S.J."/>
            <person name="Levesque L."/>
            <person name="Li R."/>
            <person name="Lin C.F."/>
            <person name="Lin M.F."/>
            <person name="Lindblad-Toh K."/>
            <person name="Llopart A."/>
            <person name="Long M."/>
            <person name="Low L."/>
            <person name="Lozovsky E."/>
            <person name="Lu J."/>
            <person name="Luo M."/>
            <person name="Machado C.A."/>
            <person name="Makalowski W."/>
            <person name="Marzo M."/>
            <person name="Matsuda M."/>
            <person name="Matzkin L."/>
            <person name="McAllister B."/>
            <person name="McBride C.S."/>
            <person name="McKernan B."/>
            <person name="McKernan K."/>
            <person name="Mendez-Lago M."/>
            <person name="Minx P."/>
            <person name="Mollenhauer M.U."/>
            <person name="Montooth K."/>
            <person name="Mount S.M."/>
            <person name="Mu X."/>
            <person name="Myers E."/>
            <person name="Negre B."/>
            <person name="Newfeld S."/>
            <person name="Nielsen R."/>
            <person name="Noor M.A."/>
            <person name="O'Grady P."/>
            <person name="Pachter L."/>
            <person name="Papaceit M."/>
            <person name="Parisi M.J."/>
            <person name="Parisi M."/>
            <person name="Parts L."/>
            <person name="Pedersen J.S."/>
            <person name="Pesole G."/>
            <person name="Phillippy A.M."/>
            <person name="Ponting C.P."/>
            <person name="Pop M."/>
            <person name="Porcelli D."/>
            <person name="Powell J.R."/>
            <person name="Prohaska S."/>
            <person name="Pruitt K."/>
            <person name="Puig M."/>
            <person name="Quesneville H."/>
            <person name="Ram K.R."/>
            <person name="Rand D."/>
            <person name="Rasmussen M.D."/>
            <person name="Reed L.K."/>
            <person name="Reenan R."/>
            <person name="Reily A."/>
            <person name="Remington K.A."/>
            <person name="Rieger T.T."/>
            <person name="Ritchie M.G."/>
            <person name="Robin C."/>
            <person name="Rogers Y.H."/>
            <person name="Rohde C."/>
            <person name="Rozas J."/>
            <person name="Rubenfield M.J."/>
            <person name="Ruiz A."/>
            <person name="Russo S."/>
            <person name="Salzberg S.L."/>
            <person name="Sanchez-Gracia A."/>
            <person name="Saranga D.J."/>
            <person name="Sato H."/>
            <person name="Schaeffer S.W."/>
            <person name="Schatz M.C."/>
            <person name="Schlenke T."/>
            <person name="Schwartz R."/>
            <person name="Segarra C."/>
            <person name="Singh R.S."/>
            <person name="Sirot L."/>
            <person name="Sirota M."/>
            <person name="Sisneros N.B."/>
            <person name="Smith C.D."/>
            <person name="Smith T.F."/>
            <person name="Spieth J."/>
            <person name="Stage D.E."/>
            <person name="Stark A."/>
            <person name="Stephan W."/>
            <person name="Strausberg R.L."/>
            <person name="Strempel S."/>
            <person name="Sturgill D."/>
            <person name="Sutton G."/>
            <person name="Sutton G.G."/>
            <person name="Tao W."/>
            <person name="Teichmann S."/>
            <person name="Tobari Y.N."/>
            <person name="Tomimura Y."/>
            <person name="Tsolas J.M."/>
            <person name="Valente V.L."/>
            <person name="Venter E."/>
            <person name="Venter J.C."/>
            <person name="Vicario S."/>
            <person name="Vieira F.G."/>
            <person name="Vilella A.J."/>
            <person name="Villasante A."/>
            <person name="Walenz B."/>
            <person name="Wang J."/>
            <person name="Wasserman M."/>
            <person name="Watts T."/>
            <person name="Wilson D."/>
            <person name="Wilson R.K."/>
            <person name="Wing R.A."/>
            <person name="Wolfner M.F."/>
            <person name="Wong A."/>
            <person name="Wong G.K."/>
            <person name="Wu C.I."/>
            <person name="Wu G."/>
            <person name="Yamamoto D."/>
            <person name="Yang H.P."/>
            <person name="Yang S.P."/>
            <person name="Yorke J.A."/>
            <person name="Yoshida K."/>
            <person name="Zdobnov E."/>
            <person name="Zhang P."/>
            <person name="Zhang Y."/>
            <person name="Zimin A.V."/>
            <person name="Baldwin J."/>
            <person name="Abdouelleil A."/>
            <person name="Abdulkadir J."/>
            <person name="Abebe A."/>
            <person name="Abera B."/>
            <person name="Abreu J."/>
            <person name="Acer S.C."/>
            <person name="Aftuck L."/>
            <person name="Alexander A."/>
            <person name="An P."/>
            <person name="Anderson E."/>
            <person name="Anderson S."/>
            <person name="Arachi H."/>
            <person name="Azer M."/>
            <person name="Bachantsang P."/>
            <person name="Barry A."/>
            <person name="Bayul T."/>
            <person name="Berlin A."/>
            <person name="Bessette D."/>
            <person name="Bloom T."/>
            <person name="Blye J."/>
            <person name="Boguslavskiy L."/>
            <person name="Bonnet C."/>
            <person name="Boukhgalter B."/>
            <person name="Bourzgui I."/>
            <person name="Brown A."/>
            <person name="Cahill P."/>
            <person name="Channer S."/>
            <person name="Cheshatsang Y."/>
            <person name="Chuda L."/>
            <person name="Citroen M."/>
            <person name="Collymore A."/>
            <person name="Cooke P."/>
            <person name="Costello M."/>
            <person name="D'Aco K."/>
            <person name="Daza R."/>
            <person name="De Haan G."/>
            <person name="DeGray S."/>
            <person name="DeMaso C."/>
            <person name="Dhargay N."/>
            <person name="Dooley K."/>
            <person name="Dooley E."/>
            <person name="Doricent M."/>
            <person name="Dorje P."/>
            <person name="Dorjee K."/>
            <person name="Dupes A."/>
            <person name="Elong R."/>
            <person name="Falk J."/>
            <person name="Farina A."/>
            <person name="Faro S."/>
            <person name="Ferguson D."/>
            <person name="Fisher S."/>
            <person name="Foley C.D."/>
            <person name="Franke A."/>
            <person name="Friedrich D."/>
            <person name="Gadbois L."/>
            <person name="Gearin G."/>
            <person name="Gearin C.R."/>
            <person name="Giannoukos G."/>
            <person name="Goode T."/>
            <person name="Graham J."/>
            <person name="Grandbois E."/>
            <person name="Grewal S."/>
            <person name="Gyaltsen K."/>
            <person name="Hafez N."/>
            <person name="Hagos B."/>
            <person name="Hall J."/>
            <person name="Henson C."/>
            <person name="Hollinger A."/>
            <person name="Honan T."/>
            <person name="Huard M.D."/>
            <person name="Hughes L."/>
            <person name="Hurhula B."/>
            <person name="Husby M.E."/>
            <person name="Kamat A."/>
            <person name="Kanga B."/>
            <person name="Kashin S."/>
            <person name="Khazanovich D."/>
            <person name="Kisner P."/>
            <person name="Lance K."/>
            <person name="Lara M."/>
            <person name="Lee W."/>
            <person name="Lennon N."/>
            <person name="Letendre F."/>
            <person name="LeVine R."/>
            <person name="Lipovsky A."/>
            <person name="Liu X."/>
            <person name="Liu J."/>
            <person name="Liu S."/>
            <person name="Lokyitsang T."/>
            <person name="Lokyitsang Y."/>
            <person name="Lubonja R."/>
            <person name="Lui A."/>
            <person name="MacDonald P."/>
            <person name="Magnisalis V."/>
            <person name="Maru K."/>
            <person name="Matthews C."/>
            <person name="McCusker W."/>
            <person name="McDonough S."/>
            <person name="Mehta T."/>
            <person name="Meldrim J."/>
            <person name="Meneus L."/>
            <person name="Mihai O."/>
            <person name="Mihalev A."/>
            <person name="Mihova T."/>
            <person name="Mittelman R."/>
            <person name="Mlenga V."/>
            <person name="Montmayeur A."/>
            <person name="Mulrain L."/>
            <person name="Navidi A."/>
            <person name="Naylor J."/>
            <person name="Negash T."/>
            <person name="Nguyen T."/>
            <person name="Nguyen N."/>
            <person name="Nicol R."/>
            <person name="Norbu C."/>
            <person name="Norbu N."/>
            <person name="Novod N."/>
            <person name="O'Neill B."/>
            <person name="Osman S."/>
            <person name="Markiewicz E."/>
            <person name="Oyono O.L."/>
            <person name="Patti C."/>
            <person name="Phunkhang P."/>
            <person name="Pierre F."/>
            <person name="Priest M."/>
            <person name="Raghuraman S."/>
            <person name="Rege F."/>
            <person name="Reyes R."/>
            <person name="Rise C."/>
            <person name="Rogov P."/>
            <person name="Ross K."/>
            <person name="Ryan E."/>
            <person name="Settipalli S."/>
            <person name="Shea T."/>
            <person name="Sherpa N."/>
            <person name="Shi L."/>
            <person name="Shih D."/>
            <person name="Sparrow T."/>
            <person name="Spaulding J."/>
            <person name="Stalker J."/>
            <person name="Stange-Thomann N."/>
            <person name="Stavropoulos S."/>
            <person name="Stone C."/>
            <person name="Strader C."/>
            <person name="Tesfaye S."/>
            <person name="Thomson T."/>
            <person name="Thoulutsang Y."/>
            <person name="Thoulutsang D."/>
            <person name="Topham K."/>
            <person name="Topping I."/>
            <person name="Tsamla T."/>
            <person name="Vassiliev H."/>
            <person name="Vo A."/>
            <person name="Wangchuk T."/>
            <person name="Wangdi T."/>
            <person name="Weiand M."/>
            <person name="Wilkinson J."/>
            <person name="Wilson A."/>
            <person name="Yadav S."/>
            <person name="Young G."/>
            <person name="Yu Q."/>
            <person name="Zembek L."/>
            <person name="Zhong D."/>
            <person name="Zimmer A."/>
            <person name="Zwirko Z."/>
            <person name="Jaffe D.B."/>
            <person name="Alvarez P."/>
            <person name="Brockman W."/>
            <person name="Butler J."/>
            <person name="Chin C."/>
            <person name="Gnerre S."/>
            <person name="Grabherr M."/>
            <person name="Kleber M."/>
            <person name="Mauceli E."/>
            <person name="MacCallum I."/>
        </authorList>
    </citation>
    <scope>NUCLEOTIDE SEQUENCE [LARGE SCALE GENOMIC DNA]</scope>
    <source>
        <strain evidence="11">Tucson 15287-2541.00</strain>
    </source>
</reference>
<feature type="region of interest" description="Disordered" evidence="8">
    <location>
        <begin position="902"/>
        <end position="923"/>
    </location>
</feature>
<keyword evidence="7" id="KW-0175">Coiled coil</keyword>
<comment type="similarity">
    <text evidence="2">Belongs to the bZIP family. ATF subfamily.</text>
</comment>
<evidence type="ECO:0000256" key="3">
    <source>
        <dbReference type="ARBA" id="ARBA00023015"/>
    </source>
</evidence>
<evidence type="ECO:0000256" key="6">
    <source>
        <dbReference type="ARBA" id="ARBA00023242"/>
    </source>
</evidence>
<dbReference type="PANTHER" id="PTHR46164:SF3">
    <property type="entry name" value="ATF6, ISOFORM C"/>
    <property type="match status" value="1"/>
</dbReference>
<dbReference type="eggNOG" id="KOG4343">
    <property type="taxonomic scope" value="Eukaryota"/>
</dbReference>
<dbReference type="AlphaFoldDB" id="B4J6G0"/>
<dbReference type="GO" id="GO:0000978">
    <property type="term" value="F:RNA polymerase II cis-regulatory region sequence-specific DNA binding"/>
    <property type="evidence" value="ECO:0007669"/>
    <property type="project" value="TreeGrafter"/>
</dbReference>
<dbReference type="OMA" id="FMVGPKN"/>
<dbReference type="GO" id="GO:0016020">
    <property type="term" value="C:membrane"/>
    <property type="evidence" value="ECO:0007669"/>
    <property type="project" value="UniProtKB-SubCell"/>
</dbReference>
<dbReference type="GO" id="GO:0005634">
    <property type="term" value="C:nucleus"/>
    <property type="evidence" value="ECO:0007669"/>
    <property type="project" value="TreeGrafter"/>
</dbReference>
<dbReference type="HOGENOM" id="CLU_017371_0_0_1"/>
<evidence type="ECO:0000256" key="2">
    <source>
        <dbReference type="ARBA" id="ARBA00009050"/>
    </source>
</evidence>
<dbReference type="InterPro" id="IPR051882">
    <property type="entry name" value="ATF_bZIP_TF"/>
</dbReference>
<gene>
    <name evidence="10" type="primary">Dgri\GH21728</name>
    <name evidence="10" type="ORF">Dgri_GH21728</name>
</gene>
<dbReference type="Gene3D" id="1.20.5.170">
    <property type="match status" value="1"/>
</dbReference>
<keyword evidence="3" id="KW-0805">Transcription regulation</keyword>
<dbReference type="Proteomes" id="UP000001070">
    <property type="component" value="Unassembled WGS sequence"/>
</dbReference>
<dbReference type="GO" id="GO:0000981">
    <property type="term" value="F:DNA-binding transcription factor activity, RNA polymerase II-specific"/>
    <property type="evidence" value="ECO:0007669"/>
    <property type="project" value="TreeGrafter"/>
</dbReference>
<dbReference type="InterPro" id="IPR046347">
    <property type="entry name" value="bZIP_sf"/>
</dbReference>
<accession>B4J6G0</accession>